<evidence type="ECO:0000313" key="3">
    <source>
        <dbReference type="Proteomes" id="UP001153404"/>
    </source>
</evidence>
<dbReference type="AlphaFoldDB" id="A0A9X4KQC9"/>
<keyword evidence="1" id="KW-0812">Transmembrane</keyword>
<name>A0A9X4KQC9_9BACL</name>
<dbReference type="RefSeq" id="WP_277530349.1">
    <property type="nucleotide sequence ID" value="NZ_JAPDIA010000003.1"/>
</dbReference>
<keyword evidence="3" id="KW-1185">Reference proteome</keyword>
<keyword evidence="1" id="KW-1133">Transmembrane helix</keyword>
<organism evidence="2 3">
    <name type="scientific">Cohnella rhizosphaerae</name>
    <dbReference type="NCBI Taxonomy" id="1457232"/>
    <lineage>
        <taxon>Bacteria</taxon>
        <taxon>Bacillati</taxon>
        <taxon>Bacillota</taxon>
        <taxon>Bacilli</taxon>
        <taxon>Bacillales</taxon>
        <taxon>Paenibacillaceae</taxon>
        <taxon>Cohnella</taxon>
    </lineage>
</organism>
<evidence type="ECO:0000256" key="1">
    <source>
        <dbReference type="SAM" id="Phobius"/>
    </source>
</evidence>
<reference evidence="2" key="1">
    <citation type="submission" date="2022-10" db="EMBL/GenBank/DDBJ databases">
        <title>Comparative genomic analysis of Cohnella hashimotonis sp. nov., isolated from the International Space Station.</title>
        <authorList>
            <person name="Simpson A."/>
            <person name="Venkateswaran K."/>
        </authorList>
    </citation>
    <scope>NUCLEOTIDE SEQUENCE</scope>
    <source>
        <strain evidence="2">DSM 28161</strain>
    </source>
</reference>
<feature type="transmembrane region" description="Helical" evidence="1">
    <location>
        <begin position="12"/>
        <end position="32"/>
    </location>
</feature>
<dbReference type="EMBL" id="JAPDIA010000003">
    <property type="protein sequence ID" value="MDG0809194.1"/>
    <property type="molecule type" value="Genomic_DNA"/>
</dbReference>
<evidence type="ECO:0000313" key="2">
    <source>
        <dbReference type="EMBL" id="MDG0809194.1"/>
    </source>
</evidence>
<keyword evidence="1" id="KW-0472">Membrane</keyword>
<sequence length="343" mass="38918">MKRIVTNLGVLQIFFSLLLVIAIMFVSTYLIYRNSISGIYAKVTQNNALVFKSVVQSFDDSFRTVDNIIHSVHSLPPSDNLISAEDDSLDMTKVYTLVKNLSTLISTVDYIEEVVVFYDDARLAITSEGTSGFERFFDGKYRHDTYNASYWKTYASTKHAFKIFPADSFKVLDVNQQPRSRNLMIAFGGNKLATSSKNVMVMIDVAALLKHVNQQSVIPGAALILLDQDRNIIYSTDKQWGLVDVLNDVYFNADREASLTRENYEYNFYKSDYNGFIYIDKVPYQFQNLNPVTQANDSIMLTAIVCAVALSVFLSIYLNRPVKRILRLLGGRAQQGQRLSENL</sequence>
<feature type="transmembrane region" description="Helical" evidence="1">
    <location>
        <begin position="299"/>
        <end position="318"/>
    </location>
</feature>
<gene>
    <name evidence="2" type="ORF">OMP40_07255</name>
</gene>
<comment type="caution">
    <text evidence="2">The sequence shown here is derived from an EMBL/GenBank/DDBJ whole genome shotgun (WGS) entry which is preliminary data.</text>
</comment>
<accession>A0A9X4KQC9</accession>
<dbReference type="Proteomes" id="UP001153404">
    <property type="component" value="Unassembled WGS sequence"/>
</dbReference>
<protein>
    <submittedName>
        <fullName evidence="2">Uncharacterized protein</fullName>
    </submittedName>
</protein>
<proteinExistence type="predicted"/>